<evidence type="ECO:0000313" key="9">
    <source>
        <dbReference type="Proteomes" id="UP000034324"/>
    </source>
</evidence>
<dbReference type="GO" id="GO:0030163">
    <property type="term" value="P:protein catabolic process"/>
    <property type="evidence" value="ECO:0007669"/>
    <property type="project" value="InterPro"/>
</dbReference>
<proteinExistence type="inferred from homology"/>
<comment type="caution">
    <text evidence="8">The sequence shown here is derived from an EMBL/GenBank/DDBJ whole genome shotgun (WGS) entry which is preliminary data.</text>
</comment>
<protein>
    <recommendedName>
        <fullName evidence="6">endopeptidase La</fullName>
        <ecNumber evidence="6">3.4.21.53</ecNumber>
    </recommendedName>
</protein>
<dbReference type="EMBL" id="LBVC01000060">
    <property type="protein sequence ID" value="KKQ76792.1"/>
    <property type="molecule type" value="Genomic_DNA"/>
</dbReference>
<gene>
    <name evidence="8" type="ORF">US99_C0060G0001</name>
</gene>
<evidence type="ECO:0000256" key="5">
    <source>
        <dbReference type="ARBA" id="ARBA00022840"/>
    </source>
</evidence>
<dbReference type="GO" id="GO:0004252">
    <property type="term" value="F:serine-type endopeptidase activity"/>
    <property type="evidence" value="ECO:0007669"/>
    <property type="project" value="UniProtKB-UniRule"/>
</dbReference>
<dbReference type="InterPro" id="IPR003959">
    <property type="entry name" value="ATPase_AAA_core"/>
</dbReference>
<feature type="non-terminal residue" evidence="8">
    <location>
        <position position="1"/>
    </location>
</feature>
<keyword evidence="2" id="KW-0547">Nucleotide-binding</keyword>
<evidence type="ECO:0000256" key="1">
    <source>
        <dbReference type="ARBA" id="ARBA00022670"/>
    </source>
</evidence>
<comment type="catalytic activity">
    <reaction evidence="6">
        <text>Hydrolysis of proteins in presence of ATP.</text>
        <dbReference type="EC" id="3.4.21.53"/>
    </reaction>
</comment>
<dbReference type="GO" id="GO:0006508">
    <property type="term" value="P:proteolysis"/>
    <property type="evidence" value="ECO:0007669"/>
    <property type="project" value="UniProtKB-KW"/>
</dbReference>
<dbReference type="InterPro" id="IPR008268">
    <property type="entry name" value="Peptidase_S16_AS"/>
</dbReference>
<evidence type="ECO:0000313" key="8">
    <source>
        <dbReference type="EMBL" id="KKQ76792.1"/>
    </source>
</evidence>
<dbReference type="AlphaFoldDB" id="A0A0G0KD76"/>
<dbReference type="Pfam" id="PF22667">
    <property type="entry name" value="Lon_lid"/>
    <property type="match status" value="1"/>
</dbReference>
<dbReference type="EC" id="3.4.21.53" evidence="6"/>
<dbReference type="GO" id="GO:0005524">
    <property type="term" value="F:ATP binding"/>
    <property type="evidence" value="ECO:0007669"/>
    <property type="project" value="UniProtKB-KW"/>
</dbReference>
<keyword evidence="3 6" id="KW-0378">Hydrolase</keyword>
<reference evidence="8 9" key="1">
    <citation type="journal article" date="2015" name="Nature">
        <title>rRNA introns, odd ribosomes, and small enigmatic genomes across a large radiation of phyla.</title>
        <authorList>
            <person name="Brown C.T."/>
            <person name="Hug L.A."/>
            <person name="Thomas B.C."/>
            <person name="Sharon I."/>
            <person name="Castelle C.J."/>
            <person name="Singh A."/>
            <person name="Wilkins M.J."/>
            <person name="Williams K.H."/>
            <person name="Banfield J.F."/>
        </authorList>
    </citation>
    <scope>NUCLEOTIDE SEQUENCE [LARGE SCALE GENOMIC DNA]</scope>
</reference>
<dbReference type="Pfam" id="PF00004">
    <property type="entry name" value="AAA"/>
    <property type="match status" value="1"/>
</dbReference>
<dbReference type="InterPro" id="IPR008269">
    <property type="entry name" value="Lon_proteolytic"/>
</dbReference>
<dbReference type="Pfam" id="PF05362">
    <property type="entry name" value="Lon_C"/>
    <property type="match status" value="1"/>
</dbReference>
<dbReference type="Gene3D" id="1.10.8.60">
    <property type="match status" value="1"/>
</dbReference>
<dbReference type="InterPro" id="IPR054594">
    <property type="entry name" value="Lon_lid"/>
</dbReference>
<dbReference type="Gene3D" id="3.40.50.300">
    <property type="entry name" value="P-loop containing nucleotide triphosphate hydrolases"/>
    <property type="match status" value="1"/>
</dbReference>
<evidence type="ECO:0000256" key="3">
    <source>
        <dbReference type="ARBA" id="ARBA00022801"/>
    </source>
</evidence>
<evidence type="ECO:0000259" key="7">
    <source>
        <dbReference type="PROSITE" id="PS51786"/>
    </source>
</evidence>
<dbReference type="Proteomes" id="UP000034324">
    <property type="component" value="Unassembled WGS sequence"/>
</dbReference>
<dbReference type="PROSITE" id="PS51786">
    <property type="entry name" value="LON_PROTEOLYTIC"/>
    <property type="match status" value="1"/>
</dbReference>
<dbReference type="GO" id="GO:0004176">
    <property type="term" value="F:ATP-dependent peptidase activity"/>
    <property type="evidence" value="ECO:0007669"/>
    <property type="project" value="UniProtKB-UniRule"/>
</dbReference>
<evidence type="ECO:0000256" key="6">
    <source>
        <dbReference type="PROSITE-ProRule" id="PRU01122"/>
    </source>
</evidence>
<dbReference type="PRINTS" id="PR00830">
    <property type="entry name" value="ENDOLAPTASE"/>
</dbReference>
<dbReference type="SUPFAM" id="SSF54211">
    <property type="entry name" value="Ribosomal protein S5 domain 2-like"/>
    <property type="match status" value="1"/>
</dbReference>
<feature type="active site" evidence="6">
    <location>
        <position position="297"/>
    </location>
</feature>
<dbReference type="PATRIC" id="fig|1618432.3.peg.739"/>
<name>A0A0G0KD76_9BACT</name>
<evidence type="ECO:0000256" key="4">
    <source>
        <dbReference type="ARBA" id="ARBA00022825"/>
    </source>
</evidence>
<comment type="similarity">
    <text evidence="6">Belongs to the peptidase S16 family.</text>
</comment>
<dbReference type="PROSITE" id="PS01046">
    <property type="entry name" value="LON_SER"/>
    <property type="match status" value="1"/>
</dbReference>
<dbReference type="SUPFAM" id="SSF52540">
    <property type="entry name" value="P-loop containing nucleoside triphosphate hydrolases"/>
    <property type="match status" value="2"/>
</dbReference>
<keyword evidence="1 6" id="KW-0645">Protease</keyword>
<keyword evidence="5" id="KW-0067">ATP-binding</keyword>
<feature type="active site" evidence="6">
    <location>
        <position position="340"/>
    </location>
</feature>
<organism evidence="8 9">
    <name type="scientific">Candidatus Daviesbacteria bacterium GW2011_GWF2_38_6</name>
    <dbReference type="NCBI Taxonomy" id="1618432"/>
    <lineage>
        <taxon>Bacteria</taxon>
        <taxon>Candidatus Daviesiibacteriota</taxon>
    </lineage>
</organism>
<dbReference type="InterPro" id="IPR020568">
    <property type="entry name" value="Ribosomal_Su5_D2-typ_SF"/>
</dbReference>
<keyword evidence="4 6" id="KW-0720">Serine protease</keyword>
<dbReference type="InterPro" id="IPR014721">
    <property type="entry name" value="Ribsml_uS5_D2-typ_fold_subgr"/>
</dbReference>
<dbReference type="InterPro" id="IPR027417">
    <property type="entry name" value="P-loop_NTPase"/>
</dbReference>
<dbReference type="InterPro" id="IPR027065">
    <property type="entry name" value="Lon_Prtase"/>
</dbReference>
<feature type="domain" description="Lon proteolytic" evidence="7">
    <location>
        <begin position="210"/>
        <end position="391"/>
    </location>
</feature>
<dbReference type="GO" id="GO:0016887">
    <property type="term" value="F:ATP hydrolysis activity"/>
    <property type="evidence" value="ECO:0007669"/>
    <property type="project" value="InterPro"/>
</dbReference>
<dbReference type="Gene3D" id="3.30.230.10">
    <property type="match status" value="1"/>
</dbReference>
<dbReference type="PANTHER" id="PTHR10046">
    <property type="entry name" value="ATP DEPENDENT LON PROTEASE FAMILY MEMBER"/>
    <property type="match status" value="1"/>
</dbReference>
<evidence type="ECO:0000256" key="2">
    <source>
        <dbReference type="ARBA" id="ARBA00022741"/>
    </source>
</evidence>
<accession>A0A0G0KD76</accession>
<sequence>IRDEAEIRGHRRTYVGSMPGRIIQGIKQAGASNPVFMLDELDKLGADYRGDPSAALLEALDPEQNEGFSDHYLEVPYDLSNVMFITTANILDTIPFALRDRLEVIRYPGYTEDEKFHIAKKFLIPKQITNHGLKPDQIEFNDEAIYSLIREYTREAGVRNLERELSAVIRKVARKVAEANGEAKNFAIAPDDIHKFLGPIKFLPILAEKEDEVGMVTGLSVTEAGGEVLFIEVTLMPGKGGLLLTGQLGDVMKESGQAAMSYVRAHWTSLGLPERFFQKVDVHVHVPEGAIPKDGPSAGITLTTAIVSAFTKIPVHKEVAMTGEVTLRGRVLEIGGFKEKILAAHRAGVKTIIAPLDNQKDLEDIPDYVQKDLKFVFVKHMDDVLKEALIRSPQPKIIKPLPLQPAYLA</sequence>